<dbReference type="InterPro" id="IPR003961">
    <property type="entry name" value="FN3_dom"/>
</dbReference>
<dbReference type="InterPro" id="IPR013783">
    <property type="entry name" value="Ig-like_fold"/>
</dbReference>
<sequence>MNFILQTSFKDDTDGDLILRVRHMANILDNLDAYKTELPPWIPGGKQFREHADRLEEVVNLPGSGKTKEEERIAVREETVKTVNFAVQYITMYSTHINDPSLLENLGLEIKHKTYSRNRKLPGKVEKLIAKDDAEKSGAMVIQVNNGIGKKGSVELQITEGDPTDEASWRIVDYYFTCKFHVEGLEPVRRYHLRARFKNSEGNGPWSDVATVVVS</sequence>
<protein>
    <recommendedName>
        <fullName evidence="3">Fibronectin type III domain-containing protein</fullName>
    </recommendedName>
</protein>
<keyword evidence="2" id="KW-1185">Reference proteome</keyword>
<dbReference type="EMBL" id="AP023213">
    <property type="protein sequence ID" value="BCG48742.1"/>
    <property type="molecule type" value="Genomic_DNA"/>
</dbReference>
<dbReference type="SUPFAM" id="SSF49265">
    <property type="entry name" value="Fibronectin type III"/>
    <property type="match status" value="1"/>
</dbReference>
<gene>
    <name evidence="1" type="ORF">GEOBRER4_n3636</name>
</gene>
<name>A0A6S6M314_9BACT</name>
<accession>A0A6S6M314</accession>
<dbReference type="AlphaFoldDB" id="A0A6S6M314"/>
<organism evidence="1 2">
    <name type="scientific">Citrifermentans bremense</name>
    <dbReference type="NCBI Taxonomy" id="60035"/>
    <lineage>
        <taxon>Bacteria</taxon>
        <taxon>Pseudomonadati</taxon>
        <taxon>Thermodesulfobacteriota</taxon>
        <taxon>Desulfuromonadia</taxon>
        <taxon>Geobacterales</taxon>
        <taxon>Geobacteraceae</taxon>
        <taxon>Citrifermentans</taxon>
    </lineage>
</organism>
<dbReference type="Proteomes" id="UP000515472">
    <property type="component" value="Chromosome"/>
</dbReference>
<dbReference type="KEGG" id="gbn:GEOBRER4_34920"/>
<evidence type="ECO:0000313" key="2">
    <source>
        <dbReference type="Proteomes" id="UP000515472"/>
    </source>
</evidence>
<proteinExistence type="predicted"/>
<dbReference type="InterPro" id="IPR036116">
    <property type="entry name" value="FN3_sf"/>
</dbReference>
<evidence type="ECO:0008006" key="3">
    <source>
        <dbReference type="Google" id="ProtNLM"/>
    </source>
</evidence>
<dbReference type="CDD" id="cd00063">
    <property type="entry name" value="FN3"/>
    <property type="match status" value="1"/>
</dbReference>
<evidence type="ECO:0000313" key="1">
    <source>
        <dbReference type="EMBL" id="BCG48742.1"/>
    </source>
</evidence>
<reference evidence="1 2" key="1">
    <citation type="submission" date="2020-06" db="EMBL/GenBank/DDBJ databases">
        <title>Interaction of electrochemicaly active bacteria, Geobacter bremensis R4 on different carbon anode.</title>
        <authorList>
            <person name="Meng L."/>
            <person name="Yoshida N."/>
        </authorList>
    </citation>
    <scope>NUCLEOTIDE SEQUENCE [LARGE SCALE GENOMIC DNA]</scope>
    <source>
        <strain evidence="1 2">R4</strain>
    </source>
</reference>
<dbReference type="Gene3D" id="2.60.40.10">
    <property type="entry name" value="Immunoglobulins"/>
    <property type="match status" value="1"/>
</dbReference>
<dbReference type="RefSeq" id="WP_185243382.1">
    <property type="nucleotide sequence ID" value="NZ_AP023213.1"/>
</dbReference>